<reference evidence="1" key="1">
    <citation type="submission" date="2023-03" db="EMBL/GenBank/DDBJ databases">
        <authorList>
            <person name="Shen W."/>
            <person name="Cai J."/>
        </authorList>
    </citation>
    <scope>NUCLEOTIDE SEQUENCE</scope>
    <source>
        <strain evidence="1">P33-2</strain>
    </source>
</reference>
<protein>
    <submittedName>
        <fullName evidence="1">Modification methylase Sau96I</fullName>
    </submittedName>
</protein>
<accession>A0AAW8RNN3</accession>
<keyword evidence="1" id="KW-0808">Transferase</keyword>
<gene>
    <name evidence="1" type="ORF">P7D43_03650</name>
</gene>
<dbReference type="Proteomes" id="UP001260773">
    <property type="component" value="Unassembled WGS sequence"/>
</dbReference>
<dbReference type="RefSeq" id="WP_311860836.1">
    <property type="nucleotide sequence ID" value="NZ_JARPWD010000006.1"/>
</dbReference>
<evidence type="ECO:0000313" key="2">
    <source>
        <dbReference type="Proteomes" id="UP001260773"/>
    </source>
</evidence>
<sequence>MSKKEEYLKELLIMQRTLGRGFIDPFVDLGIFNRRLMEFNEPVECLRNKYTGDPYTPYWQNVIEEMRKVFVNYQRELIASRVLIEEKGQYMKDKVQKEKIRKIVVSYLTLGFSFKEISKKVGYTEKYLRRNFRRSDHNTTSSVIVLHDKDLKRGIHKNLEKLPKESTASLSWCLVNCN</sequence>
<dbReference type="AlphaFoldDB" id="A0AAW8RNN3"/>
<dbReference type="EMBL" id="JARPWH010000007">
    <property type="protein sequence ID" value="MDT2401453.1"/>
    <property type="molecule type" value="Genomic_DNA"/>
</dbReference>
<keyword evidence="1" id="KW-0489">Methyltransferase</keyword>
<organism evidence="1 2">
    <name type="scientific">Enterococcus avium</name>
    <name type="common">Streptococcus avium</name>
    <dbReference type="NCBI Taxonomy" id="33945"/>
    <lineage>
        <taxon>Bacteria</taxon>
        <taxon>Bacillati</taxon>
        <taxon>Bacillota</taxon>
        <taxon>Bacilli</taxon>
        <taxon>Lactobacillales</taxon>
        <taxon>Enterococcaceae</taxon>
        <taxon>Enterococcus</taxon>
    </lineage>
</organism>
<dbReference type="GO" id="GO:0032259">
    <property type="term" value="P:methylation"/>
    <property type="evidence" value="ECO:0007669"/>
    <property type="project" value="UniProtKB-KW"/>
</dbReference>
<proteinExistence type="predicted"/>
<comment type="caution">
    <text evidence="1">The sequence shown here is derived from an EMBL/GenBank/DDBJ whole genome shotgun (WGS) entry which is preliminary data.</text>
</comment>
<dbReference type="GO" id="GO:0008168">
    <property type="term" value="F:methyltransferase activity"/>
    <property type="evidence" value="ECO:0007669"/>
    <property type="project" value="UniProtKB-KW"/>
</dbReference>
<name>A0AAW8RNN3_ENTAV</name>
<evidence type="ECO:0000313" key="1">
    <source>
        <dbReference type="EMBL" id="MDT2401453.1"/>
    </source>
</evidence>